<dbReference type="NCBIfam" id="NF004386">
    <property type="entry name" value="PRK05749.1-2"/>
    <property type="match status" value="1"/>
</dbReference>
<dbReference type="Pfam" id="PF04413">
    <property type="entry name" value="Glycos_transf_N"/>
    <property type="match status" value="1"/>
</dbReference>
<comment type="subcellular location">
    <subcellularLocation>
        <location evidence="7">Cell membrane</location>
    </subcellularLocation>
</comment>
<keyword evidence="4 7" id="KW-0808">Transferase</keyword>
<comment type="similarity">
    <text evidence="7">Belongs to the glycosyltransferase group 1 family.</text>
</comment>
<reference evidence="10" key="1">
    <citation type="journal article" date="2019" name="Int. J. Syst. Evol. Microbiol.">
        <title>The Global Catalogue of Microorganisms (GCM) 10K type strain sequencing project: providing services to taxonomists for standard genome sequencing and annotation.</title>
        <authorList>
            <consortium name="The Broad Institute Genomics Platform"/>
            <consortium name="The Broad Institute Genome Sequencing Center for Infectious Disease"/>
            <person name="Wu L."/>
            <person name="Ma J."/>
        </authorList>
    </citation>
    <scope>NUCLEOTIDE SEQUENCE [LARGE SCALE GENOMIC DNA]</scope>
    <source>
        <strain evidence="10">CGMCC 1.8860</strain>
    </source>
</reference>
<feature type="transmembrane region" description="Helical" evidence="7">
    <location>
        <begin position="6"/>
        <end position="22"/>
    </location>
</feature>
<dbReference type="RefSeq" id="WP_188691785.1">
    <property type="nucleotide sequence ID" value="NZ_BMLY01000002.1"/>
</dbReference>
<keyword evidence="10" id="KW-1185">Reference proteome</keyword>
<dbReference type="Gene3D" id="3.40.50.2000">
    <property type="entry name" value="Glycogen Phosphorylase B"/>
    <property type="match status" value="1"/>
</dbReference>
<dbReference type="Proteomes" id="UP000621859">
    <property type="component" value="Unassembled WGS sequence"/>
</dbReference>
<comment type="catalytic activity">
    <reaction evidence="6 7">
        <text>lipid IVA (E. coli) + CMP-3-deoxy-beta-D-manno-octulosonate = alpha-Kdo-(2-&gt;6)-lipid IVA (E. coli) + CMP + H(+)</text>
        <dbReference type="Rhea" id="RHEA:28066"/>
        <dbReference type="ChEBI" id="CHEBI:15378"/>
        <dbReference type="ChEBI" id="CHEBI:58603"/>
        <dbReference type="ChEBI" id="CHEBI:60364"/>
        <dbReference type="ChEBI" id="CHEBI:60377"/>
        <dbReference type="ChEBI" id="CHEBI:85987"/>
        <dbReference type="EC" id="2.4.99.12"/>
    </reaction>
</comment>
<keyword evidence="7" id="KW-1133">Transmembrane helix</keyword>
<dbReference type="EC" id="2.4.99.12" evidence="2 7"/>
<dbReference type="SUPFAM" id="SSF53756">
    <property type="entry name" value="UDP-Glycosyltransferase/glycogen phosphorylase"/>
    <property type="match status" value="1"/>
</dbReference>
<protein>
    <recommendedName>
        <fullName evidence="3 7">3-deoxy-D-manno-octulosonic acid transferase</fullName>
        <shortName evidence="7">Kdo transferase</shortName>
        <ecNumber evidence="2 7">2.4.99.12</ecNumber>
    </recommendedName>
    <alternativeName>
        <fullName evidence="5 7">Lipid IV(A) 3-deoxy-D-manno-octulosonic acid transferase</fullName>
    </alternativeName>
</protein>
<evidence type="ECO:0000256" key="7">
    <source>
        <dbReference type="RuleBase" id="RU365103"/>
    </source>
</evidence>
<feature type="domain" description="3-deoxy-D-manno-octulosonic-acid transferase N-terminal" evidence="8">
    <location>
        <begin position="33"/>
        <end position="210"/>
    </location>
</feature>
<evidence type="ECO:0000256" key="3">
    <source>
        <dbReference type="ARBA" id="ARBA00019077"/>
    </source>
</evidence>
<evidence type="ECO:0000256" key="4">
    <source>
        <dbReference type="ARBA" id="ARBA00022679"/>
    </source>
</evidence>
<organism evidence="9 10">
    <name type="scientific">Silvimonas amylolytica</name>
    <dbReference type="NCBI Taxonomy" id="449663"/>
    <lineage>
        <taxon>Bacteria</taxon>
        <taxon>Pseudomonadati</taxon>
        <taxon>Pseudomonadota</taxon>
        <taxon>Betaproteobacteria</taxon>
        <taxon>Neisseriales</taxon>
        <taxon>Chitinibacteraceae</taxon>
        <taxon>Silvimonas</taxon>
    </lineage>
</organism>
<dbReference type="Gene3D" id="3.40.50.11720">
    <property type="entry name" value="3-Deoxy-D-manno-octulosonic-acid transferase, N-terminal domain"/>
    <property type="match status" value="1"/>
</dbReference>
<comment type="caution">
    <text evidence="9">The sequence shown here is derived from an EMBL/GenBank/DDBJ whole genome shotgun (WGS) entry which is preliminary data.</text>
</comment>
<keyword evidence="7" id="KW-1003">Cell membrane</keyword>
<dbReference type="GO" id="GO:0016740">
    <property type="term" value="F:transferase activity"/>
    <property type="evidence" value="ECO:0007669"/>
    <property type="project" value="UniProtKB-KW"/>
</dbReference>
<evidence type="ECO:0000259" key="8">
    <source>
        <dbReference type="Pfam" id="PF04413"/>
    </source>
</evidence>
<sequence>MIRALYSVLLWLMTPLVMLYLWRRSLKQPDYRKHWNERWGFYGKRTRSDQRTIWLHAVSVGEVRAAAPLIKSLKDAWPDHRILLTCMTPTGRATAQELLGDAVMIAYLPYDYAGATRRFIRQFKPVFGLLMETEIWPNLVAVCRARGVPLFLVNARLSAKSAAGYQRWHWLANPAFAGLTTTFAQSDADAARIAALGAQSVLVTGNVKFDFDPPTAKVSLGKEWRNALGPRPVLLFASSREGEETLLLDALSHNTLPADTLLVIVPRHPQRFDEVAALISARGMRCLRRSEWNGQDAGDAQVLLGDSMGELTAWYTLADVAIIGGSLLPFGSQNLIESCAVGTPVVMGPSTFNFAEAARMAVEAGAALQGADTAQVAQLAIGLLQNDAARHTASVAALHFASAHRGATERVLSELAQQLARTAPPTGSTPPAH</sequence>
<dbReference type="EMBL" id="BMLY01000002">
    <property type="protein sequence ID" value="GGP25875.1"/>
    <property type="molecule type" value="Genomic_DNA"/>
</dbReference>
<dbReference type="InterPro" id="IPR007507">
    <property type="entry name" value="Glycos_transf_N"/>
</dbReference>
<evidence type="ECO:0000256" key="6">
    <source>
        <dbReference type="ARBA" id="ARBA00049183"/>
    </source>
</evidence>
<gene>
    <name evidence="9" type="primary">waaA</name>
    <name evidence="9" type="ORF">GCM10010971_16940</name>
</gene>
<name>A0ABQ2PKW3_9NEIS</name>
<comment type="function">
    <text evidence="7">Involved in lipopolysaccharide (LPS) biosynthesis. Catalyzes the transfer of 3-deoxy-D-manno-octulosonate (Kdo) residue(s) from CMP-Kdo to lipid IV(A), the tetraacyldisaccharide-1,4'-bisphosphate precursor of lipid A.</text>
</comment>
<evidence type="ECO:0000313" key="9">
    <source>
        <dbReference type="EMBL" id="GGP25875.1"/>
    </source>
</evidence>
<keyword evidence="7" id="KW-0812">Transmembrane</keyword>
<evidence type="ECO:0000313" key="10">
    <source>
        <dbReference type="Proteomes" id="UP000621859"/>
    </source>
</evidence>
<evidence type="ECO:0000256" key="1">
    <source>
        <dbReference type="ARBA" id="ARBA00004713"/>
    </source>
</evidence>
<accession>A0ABQ2PKW3</accession>
<dbReference type="PANTHER" id="PTHR42755">
    <property type="entry name" value="3-DEOXY-MANNO-OCTULOSONATE CYTIDYLYLTRANSFERASE"/>
    <property type="match status" value="1"/>
</dbReference>
<evidence type="ECO:0000256" key="2">
    <source>
        <dbReference type="ARBA" id="ARBA00012621"/>
    </source>
</evidence>
<keyword evidence="7" id="KW-0448">Lipopolysaccharide biosynthesis</keyword>
<proteinExistence type="inferred from homology"/>
<comment type="pathway">
    <text evidence="1 7">Bacterial outer membrane biogenesis; LPS core biosynthesis.</text>
</comment>
<dbReference type="InterPro" id="IPR038107">
    <property type="entry name" value="Glycos_transf_N_sf"/>
</dbReference>
<dbReference type="PANTHER" id="PTHR42755:SF1">
    <property type="entry name" value="3-DEOXY-D-MANNO-OCTULOSONIC ACID TRANSFERASE, MITOCHONDRIAL-RELATED"/>
    <property type="match status" value="1"/>
</dbReference>
<dbReference type="InterPro" id="IPR039901">
    <property type="entry name" value="Kdotransferase"/>
</dbReference>
<evidence type="ECO:0000256" key="5">
    <source>
        <dbReference type="ARBA" id="ARBA00031445"/>
    </source>
</evidence>
<keyword evidence="7" id="KW-0472">Membrane</keyword>